<evidence type="ECO:0000259" key="2">
    <source>
        <dbReference type="Pfam" id="PF04230"/>
    </source>
</evidence>
<proteinExistence type="predicted"/>
<feature type="domain" description="Polysaccharide pyruvyl transferase" evidence="2">
    <location>
        <begin position="42"/>
        <end position="286"/>
    </location>
</feature>
<evidence type="ECO:0000313" key="4">
    <source>
        <dbReference type="Proteomes" id="UP001595526"/>
    </source>
</evidence>
<reference evidence="4" key="1">
    <citation type="journal article" date="2019" name="Int. J. Syst. Evol. Microbiol.">
        <title>The Global Catalogue of Microorganisms (GCM) 10K type strain sequencing project: providing services to taxonomists for standard genome sequencing and annotation.</title>
        <authorList>
            <consortium name="The Broad Institute Genomics Platform"/>
            <consortium name="The Broad Institute Genome Sequencing Center for Infectious Disease"/>
            <person name="Wu L."/>
            <person name="Ma J."/>
        </authorList>
    </citation>
    <scope>NUCLEOTIDE SEQUENCE [LARGE SCALE GENOMIC DNA]</scope>
    <source>
        <strain evidence="4">KCTC 52416</strain>
    </source>
</reference>
<keyword evidence="1" id="KW-1133">Transmembrane helix</keyword>
<comment type="caution">
    <text evidence="3">The sequence shown here is derived from an EMBL/GenBank/DDBJ whole genome shotgun (WGS) entry which is preliminary data.</text>
</comment>
<dbReference type="InterPro" id="IPR007345">
    <property type="entry name" value="Polysacch_pyruvyl_Trfase"/>
</dbReference>
<dbReference type="PANTHER" id="PTHR36836">
    <property type="entry name" value="COLANIC ACID BIOSYNTHESIS PROTEIN WCAK"/>
    <property type="match status" value="1"/>
</dbReference>
<gene>
    <name evidence="3" type="ORF">ACFOET_15220</name>
</gene>
<keyword evidence="1" id="KW-0812">Transmembrane</keyword>
<dbReference type="EMBL" id="JBHRTA010000038">
    <property type="protein sequence ID" value="MFC3198973.1"/>
    <property type="molecule type" value="Genomic_DNA"/>
</dbReference>
<protein>
    <submittedName>
        <fullName evidence="3">Polysaccharide pyruvyl transferase family protein</fullName>
    </submittedName>
</protein>
<name>A0ABV7JQ45_9SPHI</name>
<dbReference type="GO" id="GO:0016740">
    <property type="term" value="F:transferase activity"/>
    <property type="evidence" value="ECO:0007669"/>
    <property type="project" value="UniProtKB-KW"/>
</dbReference>
<organism evidence="3 4">
    <name type="scientific">Parapedobacter deserti</name>
    <dbReference type="NCBI Taxonomy" id="1912957"/>
    <lineage>
        <taxon>Bacteria</taxon>
        <taxon>Pseudomonadati</taxon>
        <taxon>Bacteroidota</taxon>
        <taxon>Sphingobacteriia</taxon>
        <taxon>Sphingobacteriales</taxon>
        <taxon>Sphingobacteriaceae</taxon>
        <taxon>Parapedobacter</taxon>
    </lineage>
</organism>
<accession>A0ABV7JQ45</accession>
<keyword evidence="1" id="KW-0472">Membrane</keyword>
<feature type="transmembrane region" description="Helical" evidence="1">
    <location>
        <begin position="83"/>
        <end position="99"/>
    </location>
</feature>
<dbReference type="PANTHER" id="PTHR36836:SF1">
    <property type="entry name" value="COLANIC ACID BIOSYNTHESIS PROTEIN WCAK"/>
    <property type="match status" value="1"/>
</dbReference>
<dbReference type="RefSeq" id="WP_379024147.1">
    <property type="nucleotide sequence ID" value="NZ_JBHRTA010000038.1"/>
</dbReference>
<dbReference type="Pfam" id="PF04230">
    <property type="entry name" value="PS_pyruv_trans"/>
    <property type="match status" value="1"/>
</dbReference>
<dbReference type="Proteomes" id="UP001595526">
    <property type="component" value="Unassembled WGS sequence"/>
</dbReference>
<evidence type="ECO:0000313" key="3">
    <source>
        <dbReference type="EMBL" id="MFC3198973.1"/>
    </source>
</evidence>
<keyword evidence="4" id="KW-1185">Reference proteome</keyword>
<keyword evidence="3" id="KW-0808">Transferase</keyword>
<evidence type="ECO:0000256" key="1">
    <source>
        <dbReference type="SAM" id="Phobius"/>
    </source>
</evidence>
<sequence>MLKKIKKYVLRAYFYGHFPSFWQLYFSKKRVLAYYGFLGDRNFGDELVFESAKTLFSGTVLLPVLHHSPLYVKLYRTLFKRRIAGIVVGGGTLIGPYFAEKRFIRSLNASNTPIFFHGTGVTSTINFEELWNHMLVTNSFGGIRGKLSYERILAAVKKQRNIIGDACFCMYDPVAPKEKPKKVLINFGAHHLFDGREHSKNELIKFSRQLVTEGYEVHFLPLHEIDCNEATGIKAAIPELRLLPIPRTFTEAKQIFSDYLFAAGLRLHFIAIAALCHVPFIAINYKDKHDDLLGSIGLEEKGSLPAKITADHILSSFRQRETFDWPRISGRLIALKAVQEQEAANFFNAMNS</sequence>